<dbReference type="STRING" id="1798480.A2851_00390"/>
<evidence type="ECO:0000256" key="1">
    <source>
        <dbReference type="SAM" id="MobiDB-lite"/>
    </source>
</evidence>
<organism evidence="2 3">
    <name type="scientific">Candidatus Kaiserbacteria bacterium RIFCSPHIGHO2_01_FULL_53_29</name>
    <dbReference type="NCBI Taxonomy" id="1798480"/>
    <lineage>
        <taxon>Bacteria</taxon>
        <taxon>Candidatus Kaiseribacteriota</taxon>
    </lineage>
</organism>
<protein>
    <submittedName>
        <fullName evidence="2">Uncharacterized protein</fullName>
    </submittedName>
</protein>
<sequence>MEIKWRGGPSSGEGNPWNKKPKVEVTPKDGPDNASAENEGMPEESVEEMAARRLKEMQSRVEGDAAKMEAIRADAQGEYAGLLKKVDAKVENDLKKVEDAKKRLKDF</sequence>
<feature type="region of interest" description="Disordered" evidence="1">
    <location>
        <begin position="1"/>
        <end position="49"/>
    </location>
</feature>
<evidence type="ECO:0000313" key="2">
    <source>
        <dbReference type="EMBL" id="OGG52620.1"/>
    </source>
</evidence>
<reference evidence="2 3" key="1">
    <citation type="journal article" date="2016" name="Nat. Commun.">
        <title>Thousands of microbial genomes shed light on interconnected biogeochemical processes in an aquifer system.</title>
        <authorList>
            <person name="Anantharaman K."/>
            <person name="Brown C.T."/>
            <person name="Hug L.A."/>
            <person name="Sharon I."/>
            <person name="Castelle C.J."/>
            <person name="Probst A.J."/>
            <person name="Thomas B.C."/>
            <person name="Singh A."/>
            <person name="Wilkins M.J."/>
            <person name="Karaoz U."/>
            <person name="Brodie E.L."/>
            <person name="Williams K.H."/>
            <person name="Hubbard S.S."/>
            <person name="Banfield J.F."/>
        </authorList>
    </citation>
    <scope>NUCLEOTIDE SEQUENCE [LARGE SCALE GENOMIC DNA]</scope>
</reference>
<comment type="caution">
    <text evidence="2">The sequence shown here is derived from an EMBL/GenBank/DDBJ whole genome shotgun (WGS) entry which is preliminary data.</text>
</comment>
<dbReference type="Proteomes" id="UP000176863">
    <property type="component" value="Unassembled WGS sequence"/>
</dbReference>
<accession>A0A1F6CU65</accession>
<name>A0A1F6CU65_9BACT</name>
<feature type="compositionally biased region" description="Basic and acidic residues" evidence="1">
    <location>
        <begin position="21"/>
        <end position="31"/>
    </location>
</feature>
<dbReference type="EMBL" id="MFKT01000025">
    <property type="protein sequence ID" value="OGG52620.1"/>
    <property type="molecule type" value="Genomic_DNA"/>
</dbReference>
<gene>
    <name evidence="2" type="ORF">A2851_00390</name>
</gene>
<dbReference type="AlphaFoldDB" id="A0A1F6CU65"/>
<proteinExistence type="predicted"/>
<evidence type="ECO:0000313" key="3">
    <source>
        <dbReference type="Proteomes" id="UP000176863"/>
    </source>
</evidence>